<protein>
    <recommendedName>
        <fullName evidence="4">Oxidation resistance protein 1</fullName>
    </recommendedName>
</protein>
<dbReference type="PROSITE" id="PS51886">
    <property type="entry name" value="TLDC"/>
    <property type="match status" value="1"/>
</dbReference>
<evidence type="ECO:0000313" key="7">
    <source>
        <dbReference type="Proteomes" id="UP000693970"/>
    </source>
</evidence>
<proteinExistence type="inferred from homology"/>
<dbReference type="InterPro" id="IPR000195">
    <property type="entry name" value="Rab-GAP-TBC_dom"/>
</dbReference>
<gene>
    <name evidence="6" type="ORF">IV203_016401</name>
</gene>
<dbReference type="Pfam" id="PF07534">
    <property type="entry name" value="TLD"/>
    <property type="match status" value="1"/>
</dbReference>
<dbReference type="InterPro" id="IPR006571">
    <property type="entry name" value="TLDc_dom"/>
</dbReference>
<evidence type="ECO:0000259" key="5">
    <source>
        <dbReference type="PROSITE" id="PS51886"/>
    </source>
</evidence>
<sequence length="681" mass="77664">MTAIDDGSAAAVASFDAPPGLTEMFINSTDSLRHRSINQKIPPSWNDHPPLFVINIPSRTRPYLWRKPQEDLVTEKEDPNLLKGMIRKGIPPPLRCAVWLSNIVQSSHPDQSLDVSHEFRTLAKVRVVDGLYDSLWHDKDNNNTHQQESANGISRTIHRQDVKRMDFGNTAVWTRLDEEQCVGREALERVLYALHHCVVGGIADYAPLLPSLAVVLLGFMSESYVFYSCREMFLHSTWYFATSRAEYVATRRAFLDVLERLHPQTIAVMEEQEATDQFTEAIFQDFFATILPEWMVSRLMDMYSLEGSKVLFRFGVALAVLYGKEYKEHYMYASTERNKYWLGLMDYCHSGEDGNGLNFEVLVKKAYGVHGRGVRKRFRFPRRPILARIIEMEEEAYRKQQMNLAHSTGGSSEEATHHDADATTDFYLHHIEPLGLVIPPPPADPFHERIIPKFAESTFVRTKLAEWLPLSLRFTKLDLVFSTSHHGRTLEALYRHVATARHTILILEPYHDSSNKDKILIGMYASQPWHPSTRVYGDGRCFLFRIVLDDEEVGKEGMSEEQEKEQKQNDRPVSQCWKWHPPELLEFRSAASDDQESHHKSYAEQAALETFQISTNDFLSMGGNEHGGSGLRLNEDLTKAESSTAAGFDNEPLLPGGGGMFEVGLVEIYQLVRQMDGVPVK</sequence>
<dbReference type="AlphaFoldDB" id="A0A9K3PI73"/>
<evidence type="ECO:0000256" key="4">
    <source>
        <dbReference type="ARBA" id="ARBA00040604"/>
    </source>
</evidence>
<comment type="similarity">
    <text evidence="2">Belongs to the OXR1 family.</text>
</comment>
<accession>A0A9K3PI73</accession>
<dbReference type="SMART" id="SM00584">
    <property type="entry name" value="TLDc"/>
    <property type="match status" value="1"/>
</dbReference>
<organism evidence="6 7">
    <name type="scientific">Nitzschia inconspicua</name>
    <dbReference type="NCBI Taxonomy" id="303405"/>
    <lineage>
        <taxon>Eukaryota</taxon>
        <taxon>Sar</taxon>
        <taxon>Stramenopiles</taxon>
        <taxon>Ochrophyta</taxon>
        <taxon>Bacillariophyta</taxon>
        <taxon>Bacillariophyceae</taxon>
        <taxon>Bacillariophycidae</taxon>
        <taxon>Bacillariales</taxon>
        <taxon>Bacillariaceae</taxon>
        <taxon>Nitzschia</taxon>
    </lineage>
</organism>
<keyword evidence="3" id="KW-0496">Mitochondrion</keyword>
<dbReference type="PANTHER" id="PTHR23354">
    <property type="entry name" value="NUCLEOLAR PROTEIN 7/ESTROGEN RECEPTOR COACTIVATOR-RELATED"/>
    <property type="match status" value="1"/>
</dbReference>
<dbReference type="EMBL" id="JAGRRH010000020">
    <property type="protein sequence ID" value="KAG7347696.1"/>
    <property type="molecule type" value="Genomic_DNA"/>
</dbReference>
<dbReference type="GO" id="GO:0005739">
    <property type="term" value="C:mitochondrion"/>
    <property type="evidence" value="ECO:0007669"/>
    <property type="project" value="UniProtKB-SubCell"/>
</dbReference>
<evidence type="ECO:0000313" key="6">
    <source>
        <dbReference type="EMBL" id="KAG7347696.1"/>
    </source>
</evidence>
<name>A0A9K3PI73_9STRA</name>
<dbReference type="Pfam" id="PF00566">
    <property type="entry name" value="RabGAP-TBC"/>
    <property type="match status" value="1"/>
</dbReference>
<evidence type="ECO:0000256" key="1">
    <source>
        <dbReference type="ARBA" id="ARBA00004173"/>
    </source>
</evidence>
<keyword evidence="7" id="KW-1185">Reference proteome</keyword>
<dbReference type="Proteomes" id="UP000693970">
    <property type="component" value="Unassembled WGS sequence"/>
</dbReference>
<comment type="subcellular location">
    <subcellularLocation>
        <location evidence="1">Mitochondrion</location>
    </subcellularLocation>
</comment>
<feature type="domain" description="TLDc" evidence="5">
    <location>
        <begin position="449"/>
        <end position="672"/>
    </location>
</feature>
<dbReference type="OrthoDB" id="41533at2759"/>
<evidence type="ECO:0000256" key="2">
    <source>
        <dbReference type="ARBA" id="ARBA00009540"/>
    </source>
</evidence>
<reference evidence="6" key="2">
    <citation type="submission" date="2021-04" db="EMBL/GenBank/DDBJ databases">
        <authorList>
            <person name="Podell S."/>
        </authorList>
    </citation>
    <scope>NUCLEOTIDE SEQUENCE</scope>
    <source>
        <strain evidence="6">Hildebrandi</strain>
    </source>
</reference>
<dbReference type="PANTHER" id="PTHR23354:SF62">
    <property type="entry name" value="MUSTARD, ISOFORM V"/>
    <property type="match status" value="1"/>
</dbReference>
<reference evidence="6" key="1">
    <citation type="journal article" date="2021" name="Sci. Rep.">
        <title>Diploid genomic architecture of Nitzschia inconspicua, an elite biomass production diatom.</title>
        <authorList>
            <person name="Oliver A."/>
            <person name="Podell S."/>
            <person name="Pinowska A."/>
            <person name="Traller J.C."/>
            <person name="Smith S.R."/>
            <person name="McClure R."/>
            <person name="Beliaev A."/>
            <person name="Bohutskyi P."/>
            <person name="Hill E.A."/>
            <person name="Rabines A."/>
            <person name="Zheng H."/>
            <person name="Allen L.Z."/>
            <person name="Kuo A."/>
            <person name="Grigoriev I.V."/>
            <person name="Allen A.E."/>
            <person name="Hazlebeck D."/>
            <person name="Allen E.E."/>
        </authorList>
    </citation>
    <scope>NUCLEOTIDE SEQUENCE</scope>
    <source>
        <strain evidence="6">Hildebrandi</strain>
    </source>
</reference>
<evidence type="ECO:0000256" key="3">
    <source>
        <dbReference type="ARBA" id="ARBA00023128"/>
    </source>
</evidence>
<dbReference type="SMART" id="SM00164">
    <property type="entry name" value="TBC"/>
    <property type="match status" value="1"/>
</dbReference>
<comment type="caution">
    <text evidence="6">The sequence shown here is derived from an EMBL/GenBank/DDBJ whole genome shotgun (WGS) entry which is preliminary data.</text>
</comment>